<evidence type="ECO:0000256" key="2">
    <source>
        <dbReference type="ARBA" id="ARBA00022490"/>
    </source>
</evidence>
<dbReference type="CDD" id="cd06571">
    <property type="entry name" value="Bac_DnaA_C"/>
    <property type="match status" value="1"/>
</dbReference>
<protein>
    <recommendedName>
        <fullName evidence="8 9">Chromosomal replication initiator protein DnaA</fullName>
    </recommendedName>
</protein>
<reference evidence="15 16" key="1">
    <citation type="submission" date="2018-12" db="EMBL/GenBank/DDBJ databases">
        <title>Hymenobacter gummosus sp. nov., isolated from a spring.</title>
        <authorList>
            <person name="Nie L."/>
        </authorList>
    </citation>
    <scope>NUCLEOTIDE SEQUENCE [LARGE SCALE GENOMIC DNA]</scope>
    <source>
        <strain evidence="15 16">KCTC 52166</strain>
    </source>
</reference>
<feature type="region of interest" description="Domain I, interacts with DnaA modulators" evidence="8">
    <location>
        <begin position="1"/>
        <end position="100"/>
    </location>
</feature>
<evidence type="ECO:0000256" key="12">
    <source>
        <dbReference type="SAM" id="MobiDB-lite"/>
    </source>
</evidence>
<dbReference type="InterPro" id="IPR013159">
    <property type="entry name" value="DnaA_C"/>
</dbReference>
<dbReference type="PANTHER" id="PTHR30050:SF2">
    <property type="entry name" value="CHROMOSOMAL REPLICATION INITIATOR PROTEIN DNAA"/>
    <property type="match status" value="1"/>
</dbReference>
<evidence type="ECO:0000256" key="8">
    <source>
        <dbReference type="HAMAP-Rule" id="MF_00377"/>
    </source>
</evidence>
<keyword evidence="5 8" id="KW-0067">ATP-binding</keyword>
<dbReference type="Proteomes" id="UP000282184">
    <property type="component" value="Unassembled WGS sequence"/>
</dbReference>
<dbReference type="SMART" id="SM00382">
    <property type="entry name" value="AAA"/>
    <property type="match status" value="1"/>
</dbReference>
<dbReference type="Pfam" id="PF00308">
    <property type="entry name" value="Bac_DnaA"/>
    <property type="match status" value="1"/>
</dbReference>
<dbReference type="RefSeq" id="WP_126693200.1">
    <property type="nucleotide sequence ID" value="NZ_RXOF01000005.1"/>
</dbReference>
<evidence type="ECO:0000256" key="3">
    <source>
        <dbReference type="ARBA" id="ARBA00022705"/>
    </source>
</evidence>
<dbReference type="InterPro" id="IPR003593">
    <property type="entry name" value="AAA+_ATPase"/>
</dbReference>
<evidence type="ECO:0000259" key="13">
    <source>
        <dbReference type="SMART" id="SM00382"/>
    </source>
</evidence>
<name>A0A431U3G5_9BACT</name>
<dbReference type="AlphaFoldDB" id="A0A431U3G5"/>
<evidence type="ECO:0000256" key="6">
    <source>
        <dbReference type="ARBA" id="ARBA00023121"/>
    </source>
</evidence>
<dbReference type="FunFam" id="3.40.50.300:FF:000668">
    <property type="entry name" value="Chromosomal replication initiator protein DnaA"/>
    <property type="match status" value="1"/>
</dbReference>
<dbReference type="Gene3D" id="1.10.8.60">
    <property type="match status" value="1"/>
</dbReference>
<evidence type="ECO:0000313" key="15">
    <source>
        <dbReference type="EMBL" id="RTQ50150.1"/>
    </source>
</evidence>
<dbReference type="InterPro" id="IPR020591">
    <property type="entry name" value="Chromosome_initiator_DnaA-like"/>
</dbReference>
<dbReference type="Gene3D" id="1.10.1750.10">
    <property type="match status" value="1"/>
</dbReference>
<dbReference type="InterPro" id="IPR010921">
    <property type="entry name" value="Trp_repressor/repl_initiator"/>
</dbReference>
<dbReference type="PROSITE" id="PS01008">
    <property type="entry name" value="DNAA"/>
    <property type="match status" value="1"/>
</dbReference>
<gene>
    <name evidence="8 15" type="primary">dnaA</name>
    <name evidence="15" type="ORF">EJV47_10975</name>
</gene>
<feature type="region of interest" description="Domain IV, binds dsDNA" evidence="8">
    <location>
        <begin position="416"/>
        <end position="537"/>
    </location>
</feature>
<dbReference type="InterPro" id="IPR001957">
    <property type="entry name" value="Chromosome_initiator_DnaA"/>
</dbReference>
<proteinExistence type="inferred from homology"/>
<keyword evidence="7 8" id="KW-0238">DNA-binding</keyword>
<dbReference type="CDD" id="cd00009">
    <property type="entry name" value="AAA"/>
    <property type="match status" value="1"/>
</dbReference>
<evidence type="ECO:0000256" key="4">
    <source>
        <dbReference type="ARBA" id="ARBA00022741"/>
    </source>
</evidence>
<dbReference type="GO" id="GO:0005886">
    <property type="term" value="C:plasma membrane"/>
    <property type="evidence" value="ECO:0007669"/>
    <property type="project" value="TreeGrafter"/>
</dbReference>
<dbReference type="InterPro" id="IPR024633">
    <property type="entry name" value="DnaA_N_dom"/>
</dbReference>
<dbReference type="Pfam" id="PF11638">
    <property type="entry name" value="DnaA_N"/>
    <property type="match status" value="1"/>
</dbReference>
<feature type="compositionally biased region" description="Low complexity" evidence="12">
    <location>
        <begin position="104"/>
        <end position="135"/>
    </location>
</feature>
<evidence type="ECO:0000259" key="14">
    <source>
        <dbReference type="SMART" id="SM00760"/>
    </source>
</evidence>
<evidence type="ECO:0000256" key="11">
    <source>
        <dbReference type="RuleBase" id="RU004227"/>
    </source>
</evidence>
<dbReference type="GO" id="GO:0008289">
    <property type="term" value="F:lipid binding"/>
    <property type="evidence" value="ECO:0007669"/>
    <property type="project" value="UniProtKB-KW"/>
</dbReference>
<comment type="caution">
    <text evidence="8">Lacks conserved residue(s) required for the propagation of feature annotation.</text>
</comment>
<feature type="binding site" evidence="8">
    <location>
        <position position="246"/>
    </location>
    <ligand>
        <name>ATP</name>
        <dbReference type="ChEBI" id="CHEBI:30616"/>
    </ligand>
</feature>
<dbReference type="GO" id="GO:0005737">
    <property type="term" value="C:cytoplasm"/>
    <property type="evidence" value="ECO:0007669"/>
    <property type="project" value="UniProtKB-SubCell"/>
</dbReference>
<dbReference type="PANTHER" id="PTHR30050">
    <property type="entry name" value="CHROMOSOMAL REPLICATION INITIATOR PROTEIN DNAA"/>
    <property type="match status" value="1"/>
</dbReference>
<dbReference type="GO" id="GO:0005524">
    <property type="term" value="F:ATP binding"/>
    <property type="evidence" value="ECO:0007669"/>
    <property type="project" value="UniProtKB-UniRule"/>
</dbReference>
<dbReference type="InterPro" id="IPR013317">
    <property type="entry name" value="DnaA_dom"/>
</dbReference>
<feature type="domain" description="Chromosomal replication initiator DnaA C-terminal" evidence="14">
    <location>
        <begin position="443"/>
        <end position="512"/>
    </location>
</feature>
<evidence type="ECO:0000313" key="16">
    <source>
        <dbReference type="Proteomes" id="UP000282184"/>
    </source>
</evidence>
<dbReference type="HAMAP" id="MF_00377">
    <property type="entry name" value="DnaA_bact"/>
    <property type="match status" value="1"/>
</dbReference>
<sequence length="537" mass="59858">MQKDCRTVWANCLRVIRGSVGEQSFRTWFEPIVPVALQRNLLIIQVPSQFFYEWLEEHYVDVLKKAIVQELGPEGQLEYSIVVDQGNEQARPRTVNLPATRGGAPNRAPANTPTAAQVRPMAPQQPGPAAGNQPPANFPYNPNGPTYTPGGQTGNPYPKRQPAAQAAPAAAAVAPAPAPLRNPFEVRSVTDRSYLDSQLNQNYSFTNYIEGSCNRLARSAGWAVAAKPGTTSFNPLMIYGGVGLGKTHLVQAIGNHIKEHAPGKFVLYVSAEKFTNQFIESLRSNSVQDFGNFYLLVDILILDDVQFLAGKDRTQEMFFHIFNHLHQAGKQVIMTSDVPPRELKGFEERLLSRFKWGLTADLQSPDFETRVAIIQNKMQADGIDIPPQVVEYLAYSVETNVRELEGVLISLIAQSSLTRREIDLEMAKQALRHIIEDVEAEVNLDFIQKTVAEHFGIPVDLLKAKTRKKEVVTARQVAMYFAKEHTNHSLKSIGYHFGGRDHSTVIHSVQTVSDLIDSDKTFRTTIQELRKKFTGGK</sequence>
<evidence type="ECO:0000256" key="7">
    <source>
        <dbReference type="ARBA" id="ARBA00023125"/>
    </source>
</evidence>
<organism evidence="15 16">
    <name type="scientific">Hymenobacter gummosus</name>
    <dbReference type="NCBI Taxonomy" id="1776032"/>
    <lineage>
        <taxon>Bacteria</taxon>
        <taxon>Pseudomonadati</taxon>
        <taxon>Bacteroidota</taxon>
        <taxon>Cytophagia</taxon>
        <taxon>Cytophagales</taxon>
        <taxon>Hymenobacteraceae</taxon>
        <taxon>Hymenobacter</taxon>
    </lineage>
</organism>
<comment type="subunit">
    <text evidence="8">Oligomerizes as a right-handed, spiral filament on DNA at oriC.</text>
</comment>
<accession>A0A431U3G5</accession>
<dbReference type="SUPFAM" id="SSF48295">
    <property type="entry name" value="TrpR-like"/>
    <property type="match status" value="1"/>
</dbReference>
<dbReference type="GO" id="GO:0006270">
    <property type="term" value="P:DNA replication initiation"/>
    <property type="evidence" value="ECO:0007669"/>
    <property type="project" value="UniProtKB-UniRule"/>
</dbReference>
<keyword evidence="2 8" id="KW-0963">Cytoplasm</keyword>
<feature type="region of interest" description="Disordered" evidence="12">
    <location>
        <begin position="95"/>
        <end position="169"/>
    </location>
</feature>
<dbReference type="OrthoDB" id="9807019at2"/>
<comment type="function">
    <text evidence="8 10">Plays an essential role in the initiation and regulation of chromosomal replication. ATP-DnaA binds to the origin of replication (oriC) to initiate formation of the DNA replication initiation complex once per cell cycle. Binds the DnaA box (a 9 base pair repeat at the origin) and separates the double-stranded (ds)DNA. Forms a right-handed helical filament on oriC DNA; dsDNA binds to the exterior of the filament while single-stranded (ss)DNA is stabiized in the filament's interior. The ATP-DnaA-oriC complex binds and stabilizes one strand of the AT-rich DNA unwinding element (DUE), permitting loading of DNA polymerase. After initiation quickly degrades to an ADP-DnaA complex that is not apt for DNA replication. Binds acidic phospholipids.</text>
</comment>
<keyword evidence="6 8" id="KW-0446">Lipid-binding</keyword>
<keyword evidence="3 8" id="KW-0235">DNA replication</keyword>
<dbReference type="SUPFAM" id="SSF52540">
    <property type="entry name" value="P-loop containing nucleoside triphosphate hydrolases"/>
    <property type="match status" value="1"/>
</dbReference>
<evidence type="ECO:0000256" key="1">
    <source>
        <dbReference type="ARBA" id="ARBA00006583"/>
    </source>
</evidence>
<feature type="domain" description="AAA+ ATPase" evidence="13">
    <location>
        <begin position="232"/>
        <end position="362"/>
    </location>
</feature>
<feature type="binding site" evidence="8">
    <location>
        <position position="247"/>
    </location>
    <ligand>
        <name>ATP</name>
        <dbReference type="ChEBI" id="CHEBI:30616"/>
    </ligand>
</feature>
<dbReference type="GO" id="GO:0003688">
    <property type="term" value="F:DNA replication origin binding"/>
    <property type="evidence" value="ECO:0007669"/>
    <property type="project" value="UniProtKB-UniRule"/>
</dbReference>
<feature type="binding site" evidence="8">
    <location>
        <position position="243"/>
    </location>
    <ligand>
        <name>ATP</name>
        <dbReference type="ChEBI" id="CHEBI:30616"/>
    </ligand>
</feature>
<comment type="subcellular location">
    <subcellularLocation>
        <location evidence="8">Cytoplasm</location>
    </subcellularLocation>
</comment>
<dbReference type="PRINTS" id="PR00051">
    <property type="entry name" value="DNAA"/>
</dbReference>
<comment type="similarity">
    <text evidence="1 8 11">Belongs to the DnaA family.</text>
</comment>
<dbReference type="GO" id="GO:0006275">
    <property type="term" value="P:regulation of DNA replication"/>
    <property type="evidence" value="ECO:0007669"/>
    <property type="project" value="UniProtKB-UniRule"/>
</dbReference>
<evidence type="ECO:0000256" key="10">
    <source>
        <dbReference type="RuleBase" id="RU000577"/>
    </source>
</evidence>
<dbReference type="Gene3D" id="3.30.300.180">
    <property type="match status" value="1"/>
</dbReference>
<dbReference type="InterPro" id="IPR027417">
    <property type="entry name" value="P-loop_NTPase"/>
</dbReference>
<dbReference type="SMART" id="SM00760">
    <property type="entry name" value="Bac_DnaA_C"/>
    <property type="match status" value="1"/>
</dbReference>
<comment type="caution">
    <text evidence="15">The sequence shown here is derived from an EMBL/GenBank/DDBJ whole genome shotgun (WGS) entry which is preliminary data.</text>
</comment>
<evidence type="ECO:0000256" key="9">
    <source>
        <dbReference type="NCBIfam" id="TIGR00362"/>
    </source>
</evidence>
<dbReference type="InterPro" id="IPR038454">
    <property type="entry name" value="DnaA_N_sf"/>
</dbReference>
<keyword evidence="16" id="KW-1185">Reference proteome</keyword>
<dbReference type="InterPro" id="IPR018312">
    <property type="entry name" value="Chromosome_initiator_DnaA_CS"/>
</dbReference>
<feature type="binding site" evidence="8">
    <location>
        <position position="245"/>
    </location>
    <ligand>
        <name>ATP</name>
        <dbReference type="ChEBI" id="CHEBI:30616"/>
    </ligand>
</feature>
<dbReference type="Pfam" id="PF08299">
    <property type="entry name" value="Bac_DnaA_C"/>
    <property type="match status" value="1"/>
</dbReference>
<keyword evidence="4 8" id="KW-0547">Nucleotide-binding</keyword>
<dbReference type="EMBL" id="RXOF01000005">
    <property type="protein sequence ID" value="RTQ50150.1"/>
    <property type="molecule type" value="Genomic_DNA"/>
</dbReference>
<evidence type="ECO:0000256" key="5">
    <source>
        <dbReference type="ARBA" id="ARBA00022840"/>
    </source>
</evidence>
<dbReference type="NCBIfam" id="TIGR00362">
    <property type="entry name" value="DnaA"/>
    <property type="match status" value="1"/>
</dbReference>
<comment type="domain">
    <text evidence="8">Domain I is involved in oligomerization and binding regulators, domain II is flexibile and of varying length in different bacteria, domain III forms the AAA+ region, while domain IV binds dsDNA.</text>
</comment>
<dbReference type="Gene3D" id="3.40.50.300">
    <property type="entry name" value="P-loop containing nucleotide triphosphate hydrolases"/>
    <property type="match status" value="1"/>
</dbReference>